<evidence type="ECO:0000256" key="1">
    <source>
        <dbReference type="ARBA" id="ARBA00023270"/>
    </source>
</evidence>
<organism evidence="3 4">
    <name type="scientific">Staphylococcus succinus</name>
    <dbReference type="NCBI Taxonomy" id="61015"/>
    <lineage>
        <taxon>Bacteria</taxon>
        <taxon>Bacillati</taxon>
        <taxon>Bacillota</taxon>
        <taxon>Bacilli</taxon>
        <taxon>Bacillales</taxon>
        <taxon>Staphylococcaceae</taxon>
        <taxon>Staphylococcus</taxon>
    </lineage>
</organism>
<keyword evidence="1 2" id="KW-0704">Schiff base</keyword>
<dbReference type="SFLD" id="SFLDG01129">
    <property type="entry name" value="C1.5:_HAD__Beta-PGM__Phosphata"/>
    <property type="match status" value="1"/>
</dbReference>
<dbReference type="NCBIfam" id="TIGR01549">
    <property type="entry name" value="HAD-SF-IA-v1"/>
    <property type="match status" value="1"/>
</dbReference>
<dbReference type="SFLD" id="SFLDS00003">
    <property type="entry name" value="Haloacid_Dehalogenase"/>
    <property type="match status" value="1"/>
</dbReference>
<feature type="binding site" evidence="2">
    <location>
        <position position="185"/>
    </location>
    <ligand>
        <name>Mg(2+)</name>
        <dbReference type="ChEBI" id="CHEBI:18420"/>
    </ligand>
</feature>
<keyword evidence="2" id="KW-0460">Magnesium</keyword>
<feature type="active site" description="Nucleophile" evidence="2">
    <location>
        <position position="10"/>
    </location>
</feature>
<feature type="binding site" evidence="2">
    <location>
        <position position="12"/>
    </location>
    <ligand>
        <name>Mg(2+)</name>
        <dbReference type="ChEBI" id="CHEBI:18420"/>
    </ligand>
</feature>
<keyword evidence="4" id="KW-1185">Reference proteome</keyword>
<dbReference type="HAMAP" id="MF_01375">
    <property type="entry name" value="PhnX"/>
    <property type="match status" value="1"/>
</dbReference>
<dbReference type="NCBIfam" id="TIGR01422">
    <property type="entry name" value="phosphonatase"/>
    <property type="match status" value="1"/>
</dbReference>
<dbReference type="InterPro" id="IPR006323">
    <property type="entry name" value="Phosphonoacetald_hydro"/>
</dbReference>
<dbReference type="InterPro" id="IPR023198">
    <property type="entry name" value="PGP-like_dom2"/>
</dbReference>
<dbReference type="Gene3D" id="1.10.150.240">
    <property type="entry name" value="Putative phosphatase, domain 2"/>
    <property type="match status" value="1"/>
</dbReference>
<comment type="subunit">
    <text evidence="2">Homodimer.</text>
</comment>
<dbReference type="PANTHER" id="PTHR43434">
    <property type="entry name" value="PHOSPHOGLYCOLATE PHOSPHATASE"/>
    <property type="match status" value="1"/>
</dbReference>
<dbReference type="SFLD" id="SFLDG01135">
    <property type="entry name" value="C1.5.6:_HAD__Beta-PGM__Phospha"/>
    <property type="match status" value="1"/>
</dbReference>
<comment type="similarity">
    <text evidence="2">Belongs to the HAD-like hydrolase superfamily. PhnX family.</text>
</comment>
<dbReference type="Proteomes" id="UP000240859">
    <property type="component" value="Unassembled WGS sequence"/>
</dbReference>
<dbReference type="CDD" id="cd02586">
    <property type="entry name" value="HAD_PHN"/>
    <property type="match status" value="1"/>
</dbReference>
<dbReference type="InterPro" id="IPR023214">
    <property type="entry name" value="HAD_sf"/>
</dbReference>
<feature type="active site" description="Schiff-base intermediate with substrate" evidence="2">
    <location>
        <position position="51"/>
    </location>
</feature>
<dbReference type="RefSeq" id="WP_107600770.1">
    <property type="nucleotide sequence ID" value="NZ_JBOILH010000001.1"/>
</dbReference>
<evidence type="ECO:0000313" key="3">
    <source>
        <dbReference type="EMBL" id="PTI69136.1"/>
    </source>
</evidence>
<reference evidence="3 4" key="1">
    <citation type="journal article" date="2016" name="Front. Microbiol.">
        <title>Comprehensive Phylogenetic Analysis of Bovine Non-aureus Staphylococci Species Based on Whole-Genome Sequencing.</title>
        <authorList>
            <person name="Naushad S."/>
            <person name="Barkema H.W."/>
            <person name="Luby C."/>
            <person name="Condas L.A."/>
            <person name="Nobrega D.B."/>
            <person name="Carson D.A."/>
            <person name="De Buck J."/>
        </authorList>
    </citation>
    <scope>NUCLEOTIDE SEQUENCE [LARGE SCALE GENOMIC DNA]</scope>
    <source>
        <strain evidence="3 4">SNUC 1084</strain>
    </source>
</reference>
<sequence>MTKIKGIILDWAGTTVDFGCFAPVNVFIDIFKEAGITVTIEEAREPMGMLKRDHIQSMLEMPRIQQLWQHQYGKPHSEADIDNLYRQFETLLMKNLESFTDPLPHVIEVIDALRKKGYVIGSTTGYTKEMMEIVSSAAKTKGYMPDNIVTADDVSGYGRPYPYMIFENMRQLELQSIHEVIKVGDTLSDIKEALNSGVTAVGVIKGSSIIGLSESEWINLNNDDKKKIIEEAKQKFLAHGANYVLNDITELPLLLENIQEK</sequence>
<accession>A0ABX5INR3</accession>
<comment type="cofactor">
    <cofactor evidence="2">
        <name>Mg(2+)</name>
        <dbReference type="ChEBI" id="CHEBI:18420"/>
    </cofactor>
    <text evidence="2">Binds 1 Mg(2+) ion per subunit.</text>
</comment>
<dbReference type="Gene3D" id="3.40.50.1000">
    <property type="entry name" value="HAD superfamily/HAD-like"/>
    <property type="match status" value="1"/>
</dbReference>
<dbReference type="EC" id="3.11.1.1" evidence="2"/>
<name>A0ABX5INR3_9STAP</name>
<protein>
    <recommendedName>
        <fullName evidence="2">Phosphonoacetaldehyde hydrolase</fullName>
        <shortName evidence="2">Phosphonatase</shortName>
        <ecNumber evidence="2">3.11.1.1</ecNumber>
    </recommendedName>
    <alternativeName>
        <fullName evidence="2">Phosphonoacetaldehyde phosphonohydrolase</fullName>
    </alternativeName>
</protein>
<proteinExistence type="inferred from homology"/>
<dbReference type="InterPro" id="IPR041492">
    <property type="entry name" value="HAD_2"/>
</dbReference>
<dbReference type="InterPro" id="IPR036412">
    <property type="entry name" value="HAD-like_sf"/>
</dbReference>
<dbReference type="InterPro" id="IPR006439">
    <property type="entry name" value="HAD-SF_hydro_IA"/>
</dbReference>
<comment type="catalytic activity">
    <reaction evidence="2">
        <text>phosphonoacetaldehyde + H2O = acetaldehyde + phosphate + H(+)</text>
        <dbReference type="Rhea" id="RHEA:18905"/>
        <dbReference type="ChEBI" id="CHEBI:15343"/>
        <dbReference type="ChEBI" id="CHEBI:15377"/>
        <dbReference type="ChEBI" id="CHEBI:15378"/>
        <dbReference type="ChEBI" id="CHEBI:43474"/>
        <dbReference type="ChEBI" id="CHEBI:58383"/>
        <dbReference type="EC" id="3.11.1.1"/>
    </reaction>
</comment>
<comment type="caution">
    <text evidence="3">The sequence shown here is derived from an EMBL/GenBank/DDBJ whole genome shotgun (WGS) entry which is preliminary data.</text>
</comment>
<gene>
    <name evidence="2" type="primary">phnX</name>
    <name evidence="3" type="ORF">BU057_06185</name>
</gene>
<keyword evidence="2" id="KW-0479">Metal-binding</keyword>
<dbReference type="PANTHER" id="PTHR43434:SF19">
    <property type="entry name" value="PHOSPHONOACETALDEHYDE HYDROLASE"/>
    <property type="match status" value="1"/>
</dbReference>
<comment type="function">
    <text evidence="2">Involved in phosphonate degradation.</text>
</comment>
<feature type="binding site" evidence="2">
    <location>
        <position position="10"/>
    </location>
    <ligand>
        <name>Mg(2+)</name>
        <dbReference type="ChEBI" id="CHEBI:18420"/>
    </ligand>
</feature>
<dbReference type="EMBL" id="PZFR01000026">
    <property type="protein sequence ID" value="PTI69136.1"/>
    <property type="molecule type" value="Genomic_DNA"/>
</dbReference>
<dbReference type="InterPro" id="IPR050155">
    <property type="entry name" value="HAD-like_hydrolase_sf"/>
</dbReference>
<dbReference type="Pfam" id="PF13419">
    <property type="entry name" value="HAD_2"/>
    <property type="match status" value="1"/>
</dbReference>
<evidence type="ECO:0000313" key="4">
    <source>
        <dbReference type="Proteomes" id="UP000240859"/>
    </source>
</evidence>
<keyword evidence="2 3" id="KW-0378">Hydrolase</keyword>
<dbReference type="GO" id="GO:0016787">
    <property type="term" value="F:hydrolase activity"/>
    <property type="evidence" value="ECO:0007669"/>
    <property type="project" value="UniProtKB-KW"/>
</dbReference>
<evidence type="ECO:0000256" key="2">
    <source>
        <dbReference type="HAMAP-Rule" id="MF_01375"/>
    </source>
</evidence>
<dbReference type="SUPFAM" id="SSF56784">
    <property type="entry name" value="HAD-like"/>
    <property type="match status" value="1"/>
</dbReference>